<dbReference type="Gene3D" id="3.80.10.10">
    <property type="entry name" value="Ribonuclease Inhibitor"/>
    <property type="match status" value="1"/>
</dbReference>
<dbReference type="InterPro" id="IPR032675">
    <property type="entry name" value="LRR_dom_sf"/>
</dbReference>
<dbReference type="Pfam" id="PF12937">
    <property type="entry name" value="F-box-like"/>
    <property type="match status" value="1"/>
</dbReference>
<gene>
    <name evidence="2" type="ORF">RDB_LOCUS89856</name>
</gene>
<dbReference type="AlphaFoldDB" id="A0A8H3DZ77"/>
<accession>A0A8H3DZ77</accession>
<feature type="domain" description="F-box" evidence="1">
    <location>
        <begin position="79"/>
        <end position="137"/>
    </location>
</feature>
<evidence type="ECO:0000259" key="1">
    <source>
        <dbReference type="Pfam" id="PF12937"/>
    </source>
</evidence>
<protein>
    <recommendedName>
        <fullName evidence="1">F-box domain-containing protein</fullName>
    </recommendedName>
</protein>
<sequence>MNQEGRLANAQVALDLAISQYFDACIALHAPPTTASNKNDYSHMSKITEKCEIFIQSATQRLSNIALVMRNERNQQAHINRIPAELLVKIFQCYLDAHKSSIESDTPGQTHVSQIILLSSVCSRWRKFVVETSSFWSFIPIHFSKALVTLCTERAQNRPLHIMAVEGGDGTVPDVNELRENWSILEGLSRSIYSMTLVTATPAWIFSPINWALRSNNLWDLHELSVAFTGGYWQGRIAPSSADSTINFDNPLVNQVHTLSLKRMHAKWAECTFDRLSILKLDSLEMRDVDEFKHIIAAIPTLQVLELRYLGFRGSMFKESTSEPLTLPNLKTLRLSYIKNLAHIVDAFNPAEYNVELDVDTLDVKARLKSSNTIVPIWVLLSDLEETFSKMKNITLLGIGREPDLLQWGPLCPVIDLLPSLTALHIEDTELCPAQLLTIQKVVREFPRIKTIRMRRVIINDIEIFKNVVDSCSAERIELVDCSVILDDAKVLIQPGTPSFEWALKSAHKISFLQE</sequence>
<dbReference type="Proteomes" id="UP000663827">
    <property type="component" value="Unassembled WGS sequence"/>
</dbReference>
<evidence type="ECO:0000313" key="3">
    <source>
        <dbReference type="Proteomes" id="UP000663827"/>
    </source>
</evidence>
<dbReference type="Gene3D" id="1.20.1280.50">
    <property type="match status" value="1"/>
</dbReference>
<proteinExistence type="predicted"/>
<dbReference type="InterPro" id="IPR001810">
    <property type="entry name" value="F-box_dom"/>
</dbReference>
<name>A0A8H3DZ77_9AGAM</name>
<evidence type="ECO:0000313" key="2">
    <source>
        <dbReference type="EMBL" id="CAE7152512.1"/>
    </source>
</evidence>
<comment type="caution">
    <text evidence="2">The sequence shown here is derived from an EMBL/GenBank/DDBJ whole genome shotgun (WGS) entry which is preliminary data.</text>
</comment>
<organism evidence="2 3">
    <name type="scientific">Rhizoctonia solani</name>
    <dbReference type="NCBI Taxonomy" id="456999"/>
    <lineage>
        <taxon>Eukaryota</taxon>
        <taxon>Fungi</taxon>
        <taxon>Dikarya</taxon>
        <taxon>Basidiomycota</taxon>
        <taxon>Agaricomycotina</taxon>
        <taxon>Agaricomycetes</taxon>
        <taxon>Cantharellales</taxon>
        <taxon>Ceratobasidiaceae</taxon>
        <taxon>Rhizoctonia</taxon>
    </lineage>
</organism>
<dbReference type="EMBL" id="CAJNJQ010001851">
    <property type="protein sequence ID" value="CAE7152512.1"/>
    <property type="molecule type" value="Genomic_DNA"/>
</dbReference>
<dbReference type="SUPFAM" id="SSF52047">
    <property type="entry name" value="RNI-like"/>
    <property type="match status" value="1"/>
</dbReference>
<reference evidence="2" key="1">
    <citation type="submission" date="2021-01" db="EMBL/GenBank/DDBJ databases">
        <authorList>
            <person name="Kaushik A."/>
        </authorList>
    </citation>
    <scope>NUCLEOTIDE SEQUENCE</scope>
    <source>
        <strain evidence="2">AG5</strain>
    </source>
</reference>